<evidence type="ECO:0000256" key="4">
    <source>
        <dbReference type="ARBA" id="ARBA00011245"/>
    </source>
</evidence>
<dbReference type="GeneID" id="102196469"/>
<evidence type="ECO:0000256" key="6">
    <source>
        <dbReference type="ARBA" id="ARBA00022671"/>
    </source>
</evidence>
<keyword evidence="9 15" id="KW-0460">Magnesium</keyword>
<dbReference type="InterPro" id="IPR020550">
    <property type="entry name" value="Inositol_monophosphatase_CS"/>
</dbReference>
<evidence type="ECO:0000313" key="18">
    <source>
        <dbReference type="RefSeq" id="XP_005739537.1"/>
    </source>
</evidence>
<feature type="binding site" evidence="15">
    <location>
        <position position="153"/>
    </location>
    <ligand>
        <name>Mg(2+)</name>
        <dbReference type="ChEBI" id="CHEBI:18420"/>
        <label>1</label>
        <note>catalytic</note>
    </ligand>
</feature>
<dbReference type="STRING" id="303518.ENSPNYP00000025575"/>
<name>A0A3B4GRE3_9CICH</name>
<organism evidence="16">
    <name type="scientific">Pundamilia nyererei</name>
    <dbReference type="NCBI Taxonomy" id="303518"/>
    <lineage>
        <taxon>Eukaryota</taxon>
        <taxon>Metazoa</taxon>
        <taxon>Chordata</taxon>
        <taxon>Craniata</taxon>
        <taxon>Vertebrata</taxon>
        <taxon>Euteleostomi</taxon>
        <taxon>Actinopterygii</taxon>
        <taxon>Neopterygii</taxon>
        <taxon>Teleostei</taxon>
        <taxon>Neoteleostei</taxon>
        <taxon>Acanthomorphata</taxon>
        <taxon>Ovalentaria</taxon>
        <taxon>Cichlomorphae</taxon>
        <taxon>Cichliformes</taxon>
        <taxon>Cichlidae</taxon>
        <taxon>African cichlids</taxon>
        <taxon>Pseudocrenilabrinae</taxon>
        <taxon>Haplochromini</taxon>
        <taxon>Pundamilia</taxon>
    </lineage>
</organism>
<dbReference type="FunFam" id="3.40.190.80:FF:000015">
    <property type="entry name" value="Inositol polyphosphate 1-phosphatase"/>
    <property type="match status" value="1"/>
</dbReference>
<evidence type="ECO:0000313" key="17">
    <source>
        <dbReference type="Proteomes" id="UP000695023"/>
    </source>
</evidence>
<keyword evidence="6" id="KW-0452">Lithium</keyword>
<evidence type="ECO:0000256" key="8">
    <source>
        <dbReference type="ARBA" id="ARBA00022801"/>
    </source>
</evidence>
<reference evidence="18" key="2">
    <citation type="submission" date="2025-04" db="UniProtKB">
        <authorList>
            <consortium name="RefSeq"/>
        </authorList>
    </citation>
    <scope>IDENTIFICATION</scope>
</reference>
<dbReference type="Pfam" id="PF00459">
    <property type="entry name" value="Inositol_P"/>
    <property type="match status" value="1"/>
</dbReference>
<evidence type="ECO:0000256" key="9">
    <source>
        <dbReference type="ARBA" id="ARBA00022842"/>
    </source>
</evidence>
<evidence type="ECO:0000313" key="16">
    <source>
        <dbReference type="Ensembl" id="ENSPNYP00000025575.1"/>
    </source>
</evidence>
<evidence type="ECO:0000256" key="13">
    <source>
        <dbReference type="ARBA" id="ARBA00059706"/>
    </source>
</evidence>
<proteinExistence type="inferred from homology"/>
<dbReference type="PANTHER" id="PTHR43028:SF3">
    <property type="entry name" value="INOSITOL POLYPHOSPHATE 1-PHOSPHATASE"/>
    <property type="match status" value="1"/>
</dbReference>
<evidence type="ECO:0000256" key="2">
    <source>
        <dbReference type="ARBA" id="ARBA00004847"/>
    </source>
</evidence>
<comment type="similarity">
    <text evidence="3">Belongs to the inositol monophosphatase superfamily.</text>
</comment>
<evidence type="ECO:0000256" key="10">
    <source>
        <dbReference type="ARBA" id="ARBA00044465"/>
    </source>
</evidence>
<dbReference type="GeneTree" id="ENSGT00940000156785"/>
<dbReference type="Ensembl" id="ENSPNYT00000026199.1">
    <property type="protein sequence ID" value="ENSPNYP00000025575.1"/>
    <property type="gene ID" value="ENSPNYG00000019312.1"/>
</dbReference>
<dbReference type="OrthoDB" id="9977309at2759"/>
<comment type="pathway">
    <text evidence="2">Signal transduction; phosphatidylinositol signaling pathway.</text>
</comment>
<evidence type="ECO:0000256" key="1">
    <source>
        <dbReference type="ARBA" id="ARBA00001946"/>
    </source>
</evidence>
<evidence type="ECO:0000256" key="5">
    <source>
        <dbReference type="ARBA" id="ARBA00022553"/>
    </source>
</evidence>
<dbReference type="SUPFAM" id="SSF56655">
    <property type="entry name" value="Carbohydrate phosphatase"/>
    <property type="match status" value="1"/>
</dbReference>
<dbReference type="GO" id="GO:0004441">
    <property type="term" value="F:inositol-1,4-bisphosphate 1-phosphatase activity"/>
    <property type="evidence" value="ECO:0007669"/>
    <property type="project" value="UniProtKB-EC"/>
</dbReference>
<feature type="binding site" evidence="15">
    <location>
        <position position="155"/>
    </location>
    <ligand>
        <name>Mg(2+)</name>
        <dbReference type="ChEBI" id="CHEBI:18420"/>
        <label>1</label>
        <note>catalytic</note>
    </ligand>
</feature>
<dbReference type="CTD" id="3628"/>
<dbReference type="Proteomes" id="UP000695023">
    <property type="component" value="Unplaced"/>
</dbReference>
<feature type="binding site" evidence="15">
    <location>
        <position position="156"/>
    </location>
    <ligand>
        <name>Mg(2+)</name>
        <dbReference type="ChEBI" id="CHEBI:18420"/>
        <label>1</label>
        <note>catalytic</note>
    </ligand>
</feature>
<keyword evidence="5" id="KW-0597">Phosphoprotein</keyword>
<evidence type="ECO:0000256" key="14">
    <source>
        <dbReference type="ARBA" id="ARBA00070066"/>
    </source>
</evidence>
<evidence type="ECO:0000256" key="3">
    <source>
        <dbReference type="ARBA" id="ARBA00009759"/>
    </source>
</evidence>
<dbReference type="GO" id="GO:0046854">
    <property type="term" value="P:phosphatidylinositol phosphate biosynthetic process"/>
    <property type="evidence" value="ECO:0007669"/>
    <property type="project" value="InterPro"/>
</dbReference>
<evidence type="ECO:0000256" key="12">
    <source>
        <dbReference type="ARBA" id="ARBA00044519"/>
    </source>
</evidence>
<gene>
    <name evidence="16" type="primary">INPP1</name>
    <name evidence="18" type="synonym">inpp1</name>
</gene>
<dbReference type="RefSeq" id="XP_005739537.1">
    <property type="nucleotide sequence ID" value="XM_005739480.2"/>
</dbReference>
<comment type="subunit">
    <text evidence="4">Monomer.</text>
</comment>
<accession>A0A3B4GRE3</accession>
<dbReference type="Gene3D" id="4.10.460.10">
    <property type="entry name" value="Inositol Polyphosphate 1-phosphatase, domain 1"/>
    <property type="match status" value="1"/>
</dbReference>
<keyword evidence="7 15" id="KW-0479">Metal-binding</keyword>
<keyword evidence="17" id="KW-1185">Reference proteome</keyword>
<sequence length="377" mass="40815">MADLLRLLLKVAEKAANVARVCRQEAPLFQLLVQEKTGDDKNKKFVQDFKTLADVVIQEMIRHDVGTQFPDMAEFIHGEESNKFENGLGESVIVTVCSTEEETAALLATVLDGDHTAASLLAKAIHQDPATVEANTDGLTVSLSPSELGIWIDPIDATSQYIQGREKELEEGRLSPSGLHCALVLIGVYLRSTGEPIMGVINQPFHHKDPAGGGWKGRHFWGVSWDGINICSVSQPKDGEDRGLSVVLSSSEKQVVKGVLALLCSSDKLMYASGAGYKILCVIEGLADVYILSEGSTFKWDSCAPHALLRALGGGVVDLTKRLQMTSEGQDHTAELTYHEPDTECKGADRWANRGGLVAYRDCSKLNTVIAALKGKL</sequence>
<dbReference type="InterPro" id="IPR050725">
    <property type="entry name" value="CysQ/Inositol_MonoPase"/>
</dbReference>
<reference evidence="16" key="1">
    <citation type="submission" date="2023-09" db="UniProtKB">
        <authorList>
            <consortium name="Ensembl"/>
        </authorList>
    </citation>
    <scope>IDENTIFICATION</scope>
</reference>
<comment type="catalytic activity">
    <reaction evidence="11">
        <text>1D-myo-inositol 1,4-bisphosphate + H2O = 1D-myo-inositol 4-phosphate + phosphate</text>
        <dbReference type="Rhea" id="RHEA:15553"/>
        <dbReference type="ChEBI" id="CHEBI:15377"/>
        <dbReference type="ChEBI" id="CHEBI:43474"/>
        <dbReference type="ChEBI" id="CHEBI:58282"/>
        <dbReference type="ChEBI" id="CHEBI:58469"/>
        <dbReference type="EC" id="3.1.3.57"/>
    </reaction>
    <physiologicalReaction direction="left-to-right" evidence="11">
        <dbReference type="Rhea" id="RHEA:15554"/>
    </physiologicalReaction>
</comment>
<comment type="cofactor">
    <cofactor evidence="1 15">
        <name>Mg(2+)</name>
        <dbReference type="ChEBI" id="CHEBI:18420"/>
    </cofactor>
</comment>
<evidence type="ECO:0000256" key="7">
    <source>
        <dbReference type="ARBA" id="ARBA00022723"/>
    </source>
</evidence>
<dbReference type="InterPro" id="IPR044897">
    <property type="entry name" value="INPP1_dom_1"/>
</dbReference>
<dbReference type="EC" id="3.1.3.57" evidence="12"/>
<evidence type="ECO:0000256" key="15">
    <source>
        <dbReference type="PIRSR" id="PIRSR600760-2"/>
    </source>
</evidence>
<dbReference type="FunFam" id="4.10.460.10:FF:000001">
    <property type="entry name" value="Inositol polyphosphate 1-phosphatase"/>
    <property type="match status" value="1"/>
</dbReference>
<dbReference type="Gene3D" id="3.30.540.10">
    <property type="entry name" value="Fructose-1,6-Bisphosphatase, subunit A, domain 1"/>
    <property type="match status" value="1"/>
</dbReference>
<dbReference type="AlphaFoldDB" id="A0A3B4GRE3"/>
<comment type="function">
    <text evidence="13">Mg(2+)-dependent phosphatase that catalyzes the hydrolysis of the 1-position phosphate from inositol 1,4-bisphosphate and inositol 1,3,4-trisphosphate and participates in inositol phosphate metabolism.</text>
</comment>
<dbReference type="GO" id="GO:0046872">
    <property type="term" value="F:metal ion binding"/>
    <property type="evidence" value="ECO:0007669"/>
    <property type="project" value="UniProtKB-KW"/>
</dbReference>
<feature type="binding site" evidence="15">
    <location>
        <position position="301"/>
    </location>
    <ligand>
        <name>Mg(2+)</name>
        <dbReference type="ChEBI" id="CHEBI:18420"/>
        <label>1</label>
        <note>catalytic</note>
    </ligand>
</feature>
<comment type="catalytic activity">
    <reaction evidence="10">
        <text>1D-myo-inositol 1,3,4-trisphosphate + H2O = 1D-myo-inositol 3,4-bisphosphate + phosphate</text>
        <dbReference type="Rhea" id="RHEA:70319"/>
        <dbReference type="ChEBI" id="CHEBI:15377"/>
        <dbReference type="ChEBI" id="CHEBI:43474"/>
        <dbReference type="ChEBI" id="CHEBI:58414"/>
        <dbReference type="ChEBI" id="CHEBI:83241"/>
    </reaction>
    <physiologicalReaction direction="left-to-right" evidence="10">
        <dbReference type="Rhea" id="RHEA:70320"/>
    </physiologicalReaction>
</comment>
<dbReference type="InterPro" id="IPR000760">
    <property type="entry name" value="Inositol_monophosphatase-like"/>
</dbReference>
<dbReference type="Gene3D" id="3.40.190.80">
    <property type="match status" value="1"/>
</dbReference>
<dbReference type="PANTHER" id="PTHR43028">
    <property type="entry name" value="3'(2'),5'-BISPHOSPHATE NUCLEOTIDASE 1"/>
    <property type="match status" value="1"/>
</dbReference>
<keyword evidence="8" id="KW-0378">Hydrolase</keyword>
<dbReference type="CDD" id="cd01640">
    <property type="entry name" value="IPPase"/>
    <property type="match status" value="1"/>
</dbReference>
<protein>
    <recommendedName>
        <fullName evidence="14">Inositol polyphosphate 1-phosphatase</fullName>
        <ecNumber evidence="12">3.1.3.57</ecNumber>
    </recommendedName>
</protein>
<dbReference type="PROSITE" id="PS00630">
    <property type="entry name" value="IMP_2"/>
    <property type="match status" value="1"/>
</dbReference>
<feature type="binding site" evidence="15">
    <location>
        <position position="79"/>
    </location>
    <ligand>
        <name>Mg(2+)</name>
        <dbReference type="ChEBI" id="CHEBI:18420"/>
        <label>1</label>
        <note>catalytic</note>
    </ligand>
</feature>
<evidence type="ECO:0000256" key="11">
    <source>
        <dbReference type="ARBA" id="ARBA00044478"/>
    </source>
</evidence>